<dbReference type="SUPFAM" id="SSF51395">
    <property type="entry name" value="FMN-linked oxidoreductases"/>
    <property type="match status" value="1"/>
</dbReference>
<comment type="similarity">
    <text evidence="2">Belongs to the NADH:flavin oxidoreductase/NADH oxidase family.</text>
</comment>
<dbReference type="InterPro" id="IPR045247">
    <property type="entry name" value="Oye-like"/>
</dbReference>
<evidence type="ECO:0000256" key="1">
    <source>
        <dbReference type="ARBA" id="ARBA00001917"/>
    </source>
</evidence>
<evidence type="ECO:0000256" key="6">
    <source>
        <dbReference type="ARBA" id="ARBA00075326"/>
    </source>
</evidence>
<keyword evidence="9" id="KW-1185">Reference proteome</keyword>
<dbReference type="EMBL" id="QLNQ01000028">
    <property type="protein sequence ID" value="RCK57628.1"/>
    <property type="molecule type" value="Genomic_DNA"/>
</dbReference>
<dbReference type="GO" id="GO:0042562">
    <property type="term" value="F:hormone binding"/>
    <property type="evidence" value="ECO:0007669"/>
    <property type="project" value="UniProtKB-ARBA"/>
</dbReference>
<feature type="domain" description="NADH:flavin oxidoreductase/NADH oxidase N-terminal" evidence="7">
    <location>
        <begin position="17"/>
        <end position="361"/>
    </location>
</feature>
<evidence type="ECO:0000256" key="5">
    <source>
        <dbReference type="ARBA" id="ARBA00067604"/>
    </source>
</evidence>
<dbReference type="Gene3D" id="3.20.20.70">
    <property type="entry name" value="Aldolase class I"/>
    <property type="match status" value="1"/>
</dbReference>
<evidence type="ECO:0000256" key="2">
    <source>
        <dbReference type="ARBA" id="ARBA00005979"/>
    </source>
</evidence>
<dbReference type="FunFam" id="3.20.20.70:FF:000138">
    <property type="entry name" value="NADPH dehydrogenase 1"/>
    <property type="match status" value="1"/>
</dbReference>
<accession>A0A367XVI4</accession>
<dbReference type="InterPro" id="IPR013785">
    <property type="entry name" value="Aldolase_TIM"/>
</dbReference>
<comment type="function">
    <text evidence="4">Oxidoreductase that binds mammalian estrogens with high affinity.</text>
</comment>
<dbReference type="AlphaFoldDB" id="A0A367XVI4"/>
<protein>
    <recommendedName>
        <fullName evidence="5">Probable NADPH dehydrogenase</fullName>
    </recommendedName>
    <alternativeName>
        <fullName evidence="6">Estrogen-binding protein</fullName>
    </alternativeName>
</protein>
<dbReference type="OrthoDB" id="276546at2759"/>
<reference evidence="8 9" key="1">
    <citation type="submission" date="2018-06" db="EMBL/GenBank/DDBJ databases">
        <title>Whole genome sequencing of Candida tropicalis (genome annotated by CSBL at Korea University).</title>
        <authorList>
            <person name="Ahn J."/>
        </authorList>
    </citation>
    <scope>NUCLEOTIDE SEQUENCE [LARGE SCALE GENOMIC DNA]</scope>
    <source>
        <strain evidence="8 9">ATCC 20962</strain>
    </source>
</reference>
<dbReference type="InterPro" id="IPR001155">
    <property type="entry name" value="OxRdtase_FMN_N"/>
</dbReference>
<proteinExistence type="inferred from homology"/>
<comment type="caution">
    <text evidence="8">The sequence shown here is derived from an EMBL/GenBank/DDBJ whole genome shotgun (WGS) entry which is preliminary data.</text>
</comment>
<evidence type="ECO:0000313" key="9">
    <source>
        <dbReference type="Proteomes" id="UP000253472"/>
    </source>
</evidence>
<dbReference type="GO" id="GO:0003959">
    <property type="term" value="F:NADPH dehydrogenase activity"/>
    <property type="evidence" value="ECO:0007669"/>
    <property type="project" value="TreeGrafter"/>
</dbReference>
<dbReference type="Proteomes" id="UP000253472">
    <property type="component" value="Unassembled WGS sequence"/>
</dbReference>
<gene>
    <name evidence="8" type="primary">EBP1_7</name>
    <name evidence="8" type="ORF">Cantr_06969</name>
</gene>
<dbReference type="PANTHER" id="PTHR22893:SF91">
    <property type="entry name" value="NADPH DEHYDROGENASE 2-RELATED"/>
    <property type="match status" value="1"/>
</dbReference>
<dbReference type="CDD" id="cd02933">
    <property type="entry name" value="OYE_like_FMN"/>
    <property type="match status" value="1"/>
</dbReference>
<dbReference type="PANTHER" id="PTHR22893">
    <property type="entry name" value="NADH OXIDOREDUCTASE-RELATED"/>
    <property type="match status" value="1"/>
</dbReference>
<name>A0A367XVI4_9ASCO</name>
<comment type="cofactor">
    <cofactor evidence="1">
        <name>FMN</name>
        <dbReference type="ChEBI" id="CHEBI:58210"/>
    </cofactor>
</comment>
<sequence>MTIDAEKFQIAPLGNTKVFEPIKLGPNTLSQRIAYAPTTRFRASGDTHVPSDLQLEYYTARSQYPGTLIITEATFASPQGGLDAHVPGIYSPEQTEAWKKVNEAIHANNSFSAVQLWYLGRVANAADLKKLNLPLVGPSAVYWNEESEKLAKEAGNELRALTKEEIDHIVDVEYPNAARNALAAGFDYVEIHSAHGYLLDQFLNLDSNKRTDEYGPDSVENRARLLLRVVDKLIPIVGADRLALRLSPWARFQVAQAEGEEVHSYILKELQKRADDGKQLAYVSIVEPRVSGIFDVKEQLGTNDFAYKYWKGTFIRAGAYAQAFNRVEEDVQNDRTLIAFSRFFTSNPDLVQKLKDGTPLNPYNRDEFYKYYNYGYNSYDEDQKEVFPTALV</sequence>
<organism evidence="8 9">
    <name type="scientific">Candida viswanathii</name>
    <dbReference type="NCBI Taxonomy" id="5486"/>
    <lineage>
        <taxon>Eukaryota</taxon>
        <taxon>Fungi</taxon>
        <taxon>Dikarya</taxon>
        <taxon>Ascomycota</taxon>
        <taxon>Saccharomycotina</taxon>
        <taxon>Pichiomycetes</taxon>
        <taxon>Debaryomycetaceae</taxon>
        <taxon>Candida/Lodderomyces clade</taxon>
        <taxon>Candida</taxon>
    </lineage>
</organism>
<dbReference type="GO" id="GO:0010181">
    <property type="term" value="F:FMN binding"/>
    <property type="evidence" value="ECO:0007669"/>
    <property type="project" value="InterPro"/>
</dbReference>
<evidence type="ECO:0000313" key="8">
    <source>
        <dbReference type="EMBL" id="RCK57628.1"/>
    </source>
</evidence>
<evidence type="ECO:0000259" key="7">
    <source>
        <dbReference type="Pfam" id="PF00724"/>
    </source>
</evidence>
<keyword evidence="3" id="KW-0288">FMN</keyword>
<keyword evidence="3" id="KW-0285">Flavoprotein</keyword>
<evidence type="ECO:0000256" key="4">
    <source>
        <dbReference type="ARBA" id="ARBA00056646"/>
    </source>
</evidence>
<evidence type="ECO:0000256" key="3">
    <source>
        <dbReference type="ARBA" id="ARBA00022643"/>
    </source>
</evidence>
<dbReference type="STRING" id="5486.A0A367XVI4"/>
<dbReference type="Pfam" id="PF00724">
    <property type="entry name" value="Oxidored_FMN"/>
    <property type="match status" value="1"/>
</dbReference>